<dbReference type="SUPFAM" id="SSF48371">
    <property type="entry name" value="ARM repeat"/>
    <property type="match status" value="1"/>
</dbReference>
<dbReference type="InterPro" id="IPR022542">
    <property type="entry name" value="FOCAD/RST1_DUF3730"/>
</dbReference>
<sequence>MSGNLKERLDFSSPVIQAQTVRSLVAAVMKEKGQHDRIDLSTTRGPAMETLWEQCCSDGAAVRSACCDALVLLVEQAHADLRYVLSSILNLLPTARNVQGLINVLGRLLQMEADQRDKGTTFSCPYSIRNNPHPFITALENRPDCWPILLLEIDDFLQRAADRGEPTYVTMLAPFFRYLYCEPQRLPEYALLRHRLLRVLLAPQPGSHTHNQEKEEDPGQSPVVHHRLICCFYELVPHIQADSVEAVLELRSLVESLIPGLEGGLGERWCTERARLALQLLCGCQLSLKLSGDCRPLLQLLHRLLPTRTEEFPVEEMMVGLALLLMEASAAQQTGLLTLALSLAPPQCESPPWGTPVLILPLLQILSCSAILEPLTDPQTQARNQSLAQSLLQNAQRPTRGPGQNMPQVTLPLSPWSSQVLVATQVLRQVTGDSAAARSWLLAVTSALPLCQRVAPHLTLIVTHLLVTGQGDVCRLALRTAAAIAQADPAQAPSLLPVLLFKLGKECDPGLSHAVLYSLPNFGTHKLCVPQVLHTIQMFGSAPRLRAVSLRLMTALWEKQDRVYPDLQKLMSQLEKSSGVLGKESQWEQILARAACVRDICRERPYQHGGDMLAAITHTLTQCSRPDQASPAALALQGLQELARAEVVDIDSTWKALGPKLTTDSRPLVVKAIAGLLSLLPQLAVRTEDHQKFKEQVVSFLWGYALNKDPEVARCGYKALSQFPETEHTLLHLPEEARPVSKLPEVEEEEQETEAEEKDLSVPGPSYVKLLYLTHHSALPAFELFLASLVRQEMSKMPRGVYHSALKVGGLRSDQGKTVAGIPGFMLKTYEKNKQPGLKPGLAAGLLLSYDLPVQSDRDGRPINRFLLSRSRSYQQILATLIHEVTIQPSEWHRALILPQAWRGFMSRTYHAVLQGRRAELEMQQKQARGGPEELQYQQHCAWLWVRDQLTDVVKSAAKDSPVVQGNSILALSGLAAALAKYEANLPASADGGLGVGPEVLPTSTWLAMVLETLLSVISSNYKPKGQVFTWFIHRSYSGENTASAIARSCAALALALLVPVLVAWHKDSVPQVIATLRAGLPGSPTADDSQAVQFHSGLALGLLLCSLHQERLSDVSGQKMSDLLLTTLDTLESCCFDCTLEYNAGCVLGLGLVLGALSSSGQAEHRTRVALTLDRLLEVLQGDSSSQGRMLQEVLAYSVAGVGVAAFSQGVIDAPKAEDIMTALRSMTEESQQTPGFSMALGLVVHGLSSCGHGKAEDIQPRLLAAWVKILLAEGCPTMQRLAAVNGLVALVGSETGILQLKNEGELSSQQQNRINEVIRAITQIITFSGTIGLQSNSACLIGHLHLAHMSTSHSRTAVPQDFSYLPEKSVIRALVDLLTEAGKKGPEFAHSGLAKAALAPMATVGDSYQYPPINWSAILSPLMRLNFGEEVQHHCVELAANQAQSSQSASLFLGVWLSPPLVHSLSMRTRALLYDGLSVWMKHVSEEKLQAYLETLGQQQFHQDVRPQRIDLCLSILRGLAQAMALPNPPNAVWAVLCKTTENIYHLLPNNIQDQEVDLYVGISKCLSEMADTEIDRIAQVVETQMEKTGFILAHLTSQGRVPLLGLNDIIAAVLRGWSSDKVGWLLLQTFYQCRLATSPNTGVSIRLEWLLELMGLIRNVAYGATPVQCGDTRQATDFLLQIFASAVVSWGDHAMPLLLGVRTQWFPWQQGSKPPGLAHALYGDAVLAERSASLCLLGLPYSLGQLLAKDPWKDQSQKFIDWLFSILEGPKTGLSETSINTTNAALLALKSLSEFKKKAVWTRAYGWTMQLVGGGAEVGDRVELERE</sequence>
<evidence type="ECO:0000313" key="4">
    <source>
        <dbReference type="EMBL" id="KAL0970352.1"/>
    </source>
</evidence>
<dbReference type="PANTHER" id="PTHR16212:SF4">
    <property type="entry name" value="FOCADHESIN"/>
    <property type="match status" value="1"/>
</dbReference>
<dbReference type="Proteomes" id="UP001557470">
    <property type="component" value="Unassembled WGS sequence"/>
</dbReference>
<feature type="compositionally biased region" description="Acidic residues" evidence="1">
    <location>
        <begin position="746"/>
        <end position="757"/>
    </location>
</feature>
<protein>
    <recommendedName>
        <fullName evidence="6">Focadhesin</fullName>
    </recommendedName>
</protein>
<dbReference type="InterPro" id="IPR016024">
    <property type="entry name" value="ARM-type_fold"/>
</dbReference>
<evidence type="ECO:0008006" key="6">
    <source>
        <dbReference type="Google" id="ProtNLM"/>
    </source>
</evidence>
<gene>
    <name evidence="4" type="ORF">UPYG_G00240840</name>
</gene>
<evidence type="ECO:0000256" key="1">
    <source>
        <dbReference type="SAM" id="MobiDB-lite"/>
    </source>
</evidence>
<feature type="domain" description="DUF3730" evidence="3">
    <location>
        <begin position="496"/>
        <end position="720"/>
    </location>
</feature>
<dbReference type="InterPro" id="IPR045163">
    <property type="entry name" value="Focadhesin/RST1"/>
</dbReference>
<dbReference type="EMBL" id="JAGEUA010000007">
    <property type="protein sequence ID" value="KAL0970352.1"/>
    <property type="molecule type" value="Genomic_DNA"/>
</dbReference>
<keyword evidence="5" id="KW-1185">Reference proteome</keyword>
<dbReference type="Pfam" id="PF11229">
    <property type="entry name" value="Focadhesin"/>
    <property type="match status" value="1"/>
</dbReference>
<reference evidence="4 5" key="1">
    <citation type="submission" date="2024-06" db="EMBL/GenBank/DDBJ databases">
        <authorList>
            <person name="Pan Q."/>
            <person name="Wen M."/>
            <person name="Jouanno E."/>
            <person name="Zahm M."/>
            <person name="Klopp C."/>
            <person name="Cabau C."/>
            <person name="Louis A."/>
            <person name="Berthelot C."/>
            <person name="Parey E."/>
            <person name="Roest Crollius H."/>
            <person name="Montfort J."/>
            <person name="Robinson-Rechavi M."/>
            <person name="Bouchez O."/>
            <person name="Lampietro C."/>
            <person name="Lopez Roques C."/>
            <person name="Donnadieu C."/>
            <person name="Postlethwait J."/>
            <person name="Bobe J."/>
            <person name="Verreycken H."/>
            <person name="Guiguen Y."/>
        </authorList>
    </citation>
    <scope>NUCLEOTIDE SEQUENCE [LARGE SCALE GENOMIC DNA]</scope>
    <source>
        <strain evidence="4">Up_M1</strain>
        <tissue evidence="4">Testis</tissue>
    </source>
</reference>
<dbReference type="Pfam" id="PF12530">
    <property type="entry name" value="DUF3730"/>
    <property type="match status" value="1"/>
</dbReference>
<dbReference type="PANTHER" id="PTHR16212">
    <property type="entry name" value="FOCADHESIN FAMILY MEMBER"/>
    <property type="match status" value="1"/>
</dbReference>
<feature type="domain" description="Focadhesin C-terminal" evidence="2">
    <location>
        <begin position="1222"/>
        <end position="1810"/>
    </location>
</feature>
<accession>A0ABD0WFE8</accession>
<feature type="region of interest" description="Disordered" evidence="1">
    <location>
        <begin position="734"/>
        <end position="759"/>
    </location>
</feature>
<organism evidence="4 5">
    <name type="scientific">Umbra pygmaea</name>
    <name type="common">Eastern mudminnow</name>
    <dbReference type="NCBI Taxonomy" id="75934"/>
    <lineage>
        <taxon>Eukaryota</taxon>
        <taxon>Metazoa</taxon>
        <taxon>Chordata</taxon>
        <taxon>Craniata</taxon>
        <taxon>Vertebrata</taxon>
        <taxon>Euteleostomi</taxon>
        <taxon>Actinopterygii</taxon>
        <taxon>Neopterygii</taxon>
        <taxon>Teleostei</taxon>
        <taxon>Protacanthopterygii</taxon>
        <taxon>Esociformes</taxon>
        <taxon>Umbridae</taxon>
        <taxon>Umbra</taxon>
    </lineage>
</organism>
<proteinExistence type="predicted"/>
<dbReference type="InterPro" id="IPR021392">
    <property type="entry name" value="Focadhesin_C"/>
</dbReference>
<evidence type="ECO:0000313" key="5">
    <source>
        <dbReference type="Proteomes" id="UP001557470"/>
    </source>
</evidence>
<evidence type="ECO:0000259" key="3">
    <source>
        <dbReference type="Pfam" id="PF12530"/>
    </source>
</evidence>
<evidence type="ECO:0000259" key="2">
    <source>
        <dbReference type="Pfam" id="PF11229"/>
    </source>
</evidence>
<name>A0ABD0WFE8_UMBPY</name>
<comment type="caution">
    <text evidence="4">The sequence shown here is derived from an EMBL/GenBank/DDBJ whole genome shotgun (WGS) entry which is preliminary data.</text>
</comment>